<dbReference type="AlphaFoldDB" id="U7V606"/>
<proteinExistence type="predicted"/>
<dbReference type="Proteomes" id="UP000017174">
    <property type="component" value="Unassembled WGS sequence"/>
</dbReference>
<gene>
    <name evidence="2" type="ORF">HMPREF0742_01204</name>
</gene>
<sequence length="45" mass="5296">MRAVAKRRNLENKKDPSQLLHRAQHPYKGARIHGCHQRKIRPVAE</sequence>
<feature type="region of interest" description="Disordered" evidence="1">
    <location>
        <begin position="1"/>
        <end position="45"/>
    </location>
</feature>
<evidence type="ECO:0000313" key="3">
    <source>
        <dbReference type="Proteomes" id="UP000017174"/>
    </source>
</evidence>
<dbReference type="EMBL" id="AXZG01000037">
    <property type="protein sequence ID" value="ERT66163.1"/>
    <property type="molecule type" value="Genomic_DNA"/>
</dbReference>
<evidence type="ECO:0000256" key="1">
    <source>
        <dbReference type="SAM" id="MobiDB-lite"/>
    </source>
</evidence>
<comment type="caution">
    <text evidence="2">The sequence shown here is derived from an EMBL/GenBank/DDBJ whole genome shotgun (WGS) entry which is preliminary data.</text>
</comment>
<protein>
    <submittedName>
        <fullName evidence="2">Uncharacterized protein</fullName>
    </submittedName>
</protein>
<organism evidence="2 3">
    <name type="scientific">Rothia aeria F0184</name>
    <dbReference type="NCBI Taxonomy" id="888019"/>
    <lineage>
        <taxon>Bacteria</taxon>
        <taxon>Bacillati</taxon>
        <taxon>Actinomycetota</taxon>
        <taxon>Actinomycetes</taxon>
        <taxon>Micrococcales</taxon>
        <taxon>Micrococcaceae</taxon>
        <taxon>Rothia</taxon>
    </lineage>
</organism>
<feature type="compositionally biased region" description="Basic residues" evidence="1">
    <location>
        <begin position="22"/>
        <end position="45"/>
    </location>
</feature>
<evidence type="ECO:0000313" key="2">
    <source>
        <dbReference type="EMBL" id="ERT66163.1"/>
    </source>
</evidence>
<reference evidence="2 3" key="1">
    <citation type="submission" date="2013-08" db="EMBL/GenBank/DDBJ databases">
        <authorList>
            <person name="Weinstock G."/>
            <person name="Sodergren E."/>
            <person name="Wylie T."/>
            <person name="Fulton L."/>
            <person name="Fulton R."/>
            <person name="Fronick C."/>
            <person name="O'Laughlin M."/>
            <person name="Godfrey J."/>
            <person name="Miner T."/>
            <person name="Herter B."/>
            <person name="Appelbaum E."/>
            <person name="Cordes M."/>
            <person name="Lek S."/>
            <person name="Wollam A."/>
            <person name="Pepin K.H."/>
            <person name="Palsikar V.B."/>
            <person name="Mitreva M."/>
            <person name="Wilson R.K."/>
        </authorList>
    </citation>
    <scope>NUCLEOTIDE SEQUENCE [LARGE SCALE GENOMIC DNA]</scope>
    <source>
        <strain evidence="2 3">F0184</strain>
    </source>
</reference>
<name>U7V606_9MICC</name>
<dbReference type="HOGENOM" id="CLU_3204816_0_0_11"/>
<accession>U7V606</accession>